<proteinExistence type="predicted"/>
<dbReference type="AlphaFoldDB" id="W1YCL5"/>
<sequence length="30" mass="3413">NQPSPWEGFDNCESNKTLTIQANICVHHKT</sequence>
<gene>
    <name evidence="1" type="ORF">Q604_UNBC05965G0001</name>
</gene>
<accession>W1YCL5</accession>
<reference evidence="1" key="1">
    <citation type="submission" date="2013-12" db="EMBL/GenBank/DDBJ databases">
        <title>A Varibaculum cambriense genome reconstructed from a premature infant gut community with otherwise low bacterial novelty that shifts toward anaerobic metabolism during the third week of life.</title>
        <authorList>
            <person name="Brown C.T."/>
            <person name="Sharon I."/>
            <person name="Thomas B.C."/>
            <person name="Castelle C.J."/>
            <person name="Morowitz M.J."/>
            <person name="Banfield J.F."/>
        </authorList>
    </citation>
    <scope>NUCLEOTIDE SEQUENCE</scope>
</reference>
<protein>
    <submittedName>
        <fullName evidence="1">Uncharacterized protein</fullName>
    </submittedName>
</protein>
<evidence type="ECO:0000313" key="1">
    <source>
        <dbReference type="EMBL" id="ETJ40131.1"/>
    </source>
</evidence>
<dbReference type="EMBL" id="AZMM01005965">
    <property type="protein sequence ID" value="ETJ40131.1"/>
    <property type="molecule type" value="Genomic_DNA"/>
</dbReference>
<feature type="non-terminal residue" evidence="1">
    <location>
        <position position="1"/>
    </location>
</feature>
<comment type="caution">
    <text evidence="1">The sequence shown here is derived from an EMBL/GenBank/DDBJ whole genome shotgun (WGS) entry which is preliminary data.</text>
</comment>
<name>W1YCL5_9ZZZZ</name>
<organism evidence="1">
    <name type="scientific">human gut metagenome</name>
    <dbReference type="NCBI Taxonomy" id="408170"/>
    <lineage>
        <taxon>unclassified sequences</taxon>
        <taxon>metagenomes</taxon>
        <taxon>organismal metagenomes</taxon>
    </lineage>
</organism>